<comment type="caution">
    <text evidence="1">The sequence shown here is derived from an EMBL/GenBank/DDBJ whole genome shotgun (WGS) entry which is preliminary data.</text>
</comment>
<accession>A0A1S8T5D8</accession>
<dbReference type="EMBL" id="LZZM01000219">
    <property type="protein sequence ID" value="OOM72908.1"/>
    <property type="molecule type" value="Genomic_DNA"/>
</dbReference>
<proteinExistence type="predicted"/>
<protein>
    <submittedName>
        <fullName evidence="1">Uncharacterized protein</fullName>
    </submittedName>
</protein>
<keyword evidence="2" id="KW-1185">Reference proteome</keyword>
<name>A0A1S8T5D8_9CLOT</name>
<evidence type="ECO:0000313" key="1">
    <source>
        <dbReference type="EMBL" id="OOM72908.1"/>
    </source>
</evidence>
<evidence type="ECO:0000313" key="2">
    <source>
        <dbReference type="Proteomes" id="UP000190890"/>
    </source>
</evidence>
<sequence>MKVLCDECKKEFELEHKTEYLGAMITETYIECPHCKEKYIVRLDNNLTRKLERKIKSLKIALSSNKLTYGIRNTLDKALDDNINLHKKAMSLLMKGEYSWRYQAK</sequence>
<dbReference type="STRING" id="29367.CLPUN_46110"/>
<dbReference type="AlphaFoldDB" id="A0A1S8T5D8"/>
<reference evidence="1 2" key="1">
    <citation type="submission" date="2016-05" db="EMBL/GenBank/DDBJ databases">
        <title>Microbial solvent formation.</title>
        <authorList>
            <person name="Poehlein A."/>
            <person name="Montoya Solano J.D."/>
            <person name="Flitsch S."/>
            <person name="Krabben P."/>
            <person name="Duerre P."/>
            <person name="Daniel R."/>
        </authorList>
    </citation>
    <scope>NUCLEOTIDE SEQUENCE [LARGE SCALE GENOMIC DNA]</scope>
    <source>
        <strain evidence="1 2">DSM 2619</strain>
    </source>
</reference>
<dbReference type="Proteomes" id="UP000190890">
    <property type="component" value="Unassembled WGS sequence"/>
</dbReference>
<organism evidence="1 2">
    <name type="scientific">Clostridium puniceum</name>
    <dbReference type="NCBI Taxonomy" id="29367"/>
    <lineage>
        <taxon>Bacteria</taxon>
        <taxon>Bacillati</taxon>
        <taxon>Bacillota</taxon>
        <taxon>Clostridia</taxon>
        <taxon>Eubacteriales</taxon>
        <taxon>Clostridiaceae</taxon>
        <taxon>Clostridium</taxon>
    </lineage>
</organism>
<dbReference type="OrthoDB" id="1918216at2"/>
<gene>
    <name evidence="1" type="ORF">CLPUN_46110</name>
</gene>
<dbReference type="RefSeq" id="WP_077849533.1">
    <property type="nucleotide sequence ID" value="NZ_LZZM01000219.1"/>
</dbReference>